<dbReference type="InterPro" id="IPR052849">
    <property type="entry name" value="MORN_repeat_protein"/>
</dbReference>
<evidence type="ECO:0000313" key="4">
    <source>
        <dbReference type="Proteomes" id="UP000728185"/>
    </source>
</evidence>
<dbReference type="OrthoDB" id="437960at2759"/>
<dbReference type="Proteomes" id="UP000728185">
    <property type="component" value="Unassembled WGS sequence"/>
</dbReference>
<reference evidence="3" key="1">
    <citation type="submission" date="2019-05" db="EMBL/GenBank/DDBJ databases">
        <title>Annotation for the trematode Fasciolopsis buski.</title>
        <authorList>
            <person name="Choi Y.-J."/>
        </authorList>
    </citation>
    <scope>NUCLEOTIDE SEQUENCE</scope>
    <source>
        <strain evidence="3">HT</strain>
        <tissue evidence="3">Whole worm</tissue>
    </source>
</reference>
<protein>
    <submittedName>
        <fullName evidence="3">Putative Morn protein</fullName>
    </submittedName>
</protein>
<dbReference type="InterPro" id="IPR003409">
    <property type="entry name" value="MORN"/>
</dbReference>
<feature type="compositionally biased region" description="Basic and acidic residues" evidence="2">
    <location>
        <begin position="43"/>
        <end position="55"/>
    </location>
</feature>
<dbReference type="AlphaFoldDB" id="A0A8E0VIW7"/>
<dbReference type="SMART" id="SM00698">
    <property type="entry name" value="MORN"/>
    <property type="match status" value="2"/>
</dbReference>
<gene>
    <name evidence="3" type="ORF">FBUS_08567</name>
</gene>
<name>A0A8E0VIW7_9TREM</name>
<proteinExistence type="predicted"/>
<comment type="caution">
    <text evidence="3">The sequence shown here is derived from an EMBL/GenBank/DDBJ whole genome shotgun (WGS) entry which is preliminary data.</text>
</comment>
<accession>A0A8E0VIW7</accession>
<dbReference type="Gene3D" id="2.20.110.10">
    <property type="entry name" value="Histone H3 K4-specific methyltransferase SET7/9 N-terminal domain"/>
    <property type="match status" value="1"/>
</dbReference>
<dbReference type="EMBL" id="LUCM01006007">
    <property type="protein sequence ID" value="KAA0191948.1"/>
    <property type="molecule type" value="Genomic_DNA"/>
</dbReference>
<sequence>MYGRFVFPNGDYYEGEYTQTPNGIVRNGEGRYMGAFKDILKHSESSHRSSEKTDHSEEDLNSTREPENFQNSHYVCYSGTWVNDKIDGYGFARYPNGEKYEGQFQDNKMHGEGIYTWPDGHILKGTFTNNRLKSQSIVNLKDPSGHEWTGLWNGDNNVLSLATMDELKSRGNTVQTRLALKLTSL</sequence>
<organism evidence="3 4">
    <name type="scientific">Fasciolopsis buskii</name>
    <dbReference type="NCBI Taxonomy" id="27845"/>
    <lineage>
        <taxon>Eukaryota</taxon>
        <taxon>Metazoa</taxon>
        <taxon>Spiralia</taxon>
        <taxon>Lophotrochozoa</taxon>
        <taxon>Platyhelminthes</taxon>
        <taxon>Trematoda</taxon>
        <taxon>Digenea</taxon>
        <taxon>Plagiorchiida</taxon>
        <taxon>Echinostomata</taxon>
        <taxon>Echinostomatoidea</taxon>
        <taxon>Fasciolidae</taxon>
        <taxon>Fasciolopsis</taxon>
    </lineage>
</organism>
<keyword evidence="4" id="KW-1185">Reference proteome</keyword>
<dbReference type="PANTHER" id="PTHR46917">
    <property type="entry name" value="MORN REPEAT-CONTAINING PROTEIN 2"/>
    <property type="match status" value="1"/>
</dbReference>
<feature type="region of interest" description="Disordered" evidence="2">
    <location>
        <begin position="43"/>
        <end position="66"/>
    </location>
</feature>
<evidence type="ECO:0000256" key="2">
    <source>
        <dbReference type="SAM" id="MobiDB-lite"/>
    </source>
</evidence>
<dbReference type="SUPFAM" id="SSF82185">
    <property type="entry name" value="Histone H3 K4-specific methyltransferase SET7/9 N-terminal domain"/>
    <property type="match status" value="1"/>
</dbReference>
<evidence type="ECO:0000256" key="1">
    <source>
        <dbReference type="ARBA" id="ARBA00022737"/>
    </source>
</evidence>
<dbReference type="PANTHER" id="PTHR46917:SF1">
    <property type="entry name" value="MORN REPEAT-CONTAINING PROTEIN 2"/>
    <property type="match status" value="1"/>
</dbReference>
<dbReference type="Pfam" id="PF02493">
    <property type="entry name" value="MORN"/>
    <property type="match status" value="3"/>
</dbReference>
<keyword evidence="1" id="KW-0677">Repeat</keyword>
<evidence type="ECO:0000313" key="3">
    <source>
        <dbReference type="EMBL" id="KAA0191948.1"/>
    </source>
</evidence>